<evidence type="ECO:0000313" key="2">
    <source>
        <dbReference type="Proteomes" id="UP001459277"/>
    </source>
</evidence>
<reference evidence="1 2" key="1">
    <citation type="submission" date="2024-01" db="EMBL/GenBank/DDBJ databases">
        <title>A telomere-to-telomere, gap-free genome of sweet tea (Lithocarpus litseifolius).</title>
        <authorList>
            <person name="Zhou J."/>
        </authorList>
    </citation>
    <scope>NUCLEOTIDE SEQUENCE [LARGE SCALE GENOMIC DNA]</scope>
    <source>
        <strain evidence="1">Zhou-2022a</strain>
        <tissue evidence="1">Leaf</tissue>
    </source>
</reference>
<evidence type="ECO:0008006" key="3">
    <source>
        <dbReference type="Google" id="ProtNLM"/>
    </source>
</evidence>
<organism evidence="1 2">
    <name type="scientific">Lithocarpus litseifolius</name>
    <dbReference type="NCBI Taxonomy" id="425828"/>
    <lineage>
        <taxon>Eukaryota</taxon>
        <taxon>Viridiplantae</taxon>
        <taxon>Streptophyta</taxon>
        <taxon>Embryophyta</taxon>
        <taxon>Tracheophyta</taxon>
        <taxon>Spermatophyta</taxon>
        <taxon>Magnoliopsida</taxon>
        <taxon>eudicotyledons</taxon>
        <taxon>Gunneridae</taxon>
        <taxon>Pentapetalae</taxon>
        <taxon>rosids</taxon>
        <taxon>fabids</taxon>
        <taxon>Fagales</taxon>
        <taxon>Fagaceae</taxon>
        <taxon>Lithocarpus</taxon>
    </lineage>
</organism>
<dbReference type="EMBL" id="JAZDWU010000009">
    <property type="protein sequence ID" value="KAK9990436.1"/>
    <property type="molecule type" value="Genomic_DNA"/>
</dbReference>
<accession>A0AAW2BWR4</accession>
<dbReference type="AlphaFoldDB" id="A0AAW2BWR4"/>
<comment type="caution">
    <text evidence="1">The sequence shown here is derived from an EMBL/GenBank/DDBJ whole genome shotgun (WGS) entry which is preliminary data.</text>
</comment>
<dbReference type="PANTHER" id="PTHR33116:SF86">
    <property type="entry name" value="REVERSE TRANSCRIPTASE DOMAIN-CONTAINING PROTEIN"/>
    <property type="match status" value="1"/>
</dbReference>
<sequence>MEKCGQELEKWSKRNFSSVRRELEKKRKLLSQAEATASRGGDANRVKILENEVNMLMDREAKMWSQRAKVQWLKDRDRNSRFFHGKCSQRRRRNYIKGLFDGEGRWCTQPKKIVDTVVNFYQDLFTSSNPVSLEEVLEQIPLVVTADMNLKLMSEFTAHEVEIALKQMAPLKSPGPDSMPPLFYQSYWSMVDDSLVFCRAKETECQKLLDILAKYEHASGQQINREKTTLFFNKSTPHDMQEAIKNALGVPVVQQYEKYLGLPSFIGRKKKASFDNIKQRVWKKLQGWEGKLLSQAGREILIKSVAQALPTSTMSCFKLSAGLCHEIKVLIKIFFWGQRGERRKVHWMKWEDLCKPKSQGGMGFKDLSKFNDTLLAKQTWRLLHDKTLLFYRVFKAKFFPNCTIMEAANPSLSSYAWRSILRG</sequence>
<dbReference type="PANTHER" id="PTHR33116">
    <property type="entry name" value="REVERSE TRANSCRIPTASE ZINC-BINDING DOMAIN-CONTAINING PROTEIN-RELATED-RELATED"/>
    <property type="match status" value="1"/>
</dbReference>
<dbReference type="Proteomes" id="UP001459277">
    <property type="component" value="Unassembled WGS sequence"/>
</dbReference>
<name>A0AAW2BWR4_9ROSI</name>
<keyword evidence="2" id="KW-1185">Reference proteome</keyword>
<gene>
    <name evidence="1" type="ORF">SO802_025421</name>
</gene>
<evidence type="ECO:0000313" key="1">
    <source>
        <dbReference type="EMBL" id="KAK9990436.1"/>
    </source>
</evidence>
<protein>
    <recommendedName>
        <fullName evidence="3">Reverse transcriptase</fullName>
    </recommendedName>
</protein>
<proteinExistence type="predicted"/>